<evidence type="ECO:0000313" key="1">
    <source>
        <dbReference type="EMBL" id="XBW03359.1"/>
    </source>
</evidence>
<gene>
    <name evidence="1" type="ORF">RBB84_19035</name>
</gene>
<accession>A0AAU7UTV3</accession>
<dbReference type="KEGG" id="rhox:RBB84_19035"/>
<dbReference type="RefSeq" id="WP_350246474.1">
    <property type="nucleotide sequence ID" value="NZ_CP132970.1"/>
</dbReference>
<dbReference type="EMBL" id="CP132970">
    <property type="protein sequence ID" value="XBW03359.1"/>
    <property type="molecule type" value="Genomic_DNA"/>
</dbReference>
<proteinExistence type="predicted"/>
<dbReference type="AlphaFoldDB" id="A0AAU7UTV3"/>
<protein>
    <submittedName>
        <fullName evidence="1">Uncharacterized protein</fullName>
    </submittedName>
</protein>
<sequence>MTVDDWPVEILRDRVDRAGELRAEIGHVWNEYLDTKPRQLGAVPASDDSWFFVIKTVRPMPTRLSTLFGEWLYELRSALDGLAYHLAVRDSGKNPPPAESGIYFPIFTDAEKFDSRDHRGRMKAMSDDTFRLLRHIQPFNAAPDHMSNVLWWLNRLAMIDRHRRGHALAAHIVNIRVGLAEPLQLVRSLAPDPFRAIPIDESGPTPILEFKAPLGWNEMQIRDHIDYSNATSNVLDVTEWARDASRPMARLELEQRMRRSESYVLDEIINPLVNGDIPLLNTVKSECD</sequence>
<name>A0AAU7UTV3_9NOCA</name>
<organism evidence="1">
    <name type="scientific">Rhodococcus sp. D-6</name>
    <dbReference type="NCBI Taxonomy" id="1387842"/>
    <lineage>
        <taxon>Bacteria</taxon>
        <taxon>Bacillati</taxon>
        <taxon>Actinomycetota</taxon>
        <taxon>Actinomycetes</taxon>
        <taxon>Mycobacteriales</taxon>
        <taxon>Nocardiaceae</taxon>
        <taxon>Rhodococcus</taxon>
    </lineage>
</organism>
<reference evidence="1" key="1">
    <citation type="submission" date="2023-08" db="EMBL/GenBank/DDBJ databases">
        <title>The novel hydrolase IpcH responsible for the initial isoprocarb degradation step in Rhodococcus sp. D-6.</title>
        <authorList>
            <person name="Zhu Q."/>
        </authorList>
    </citation>
    <scope>NUCLEOTIDE SEQUENCE</scope>
    <source>
        <strain evidence="1">D-6</strain>
    </source>
</reference>